<evidence type="ECO:0000313" key="2">
    <source>
        <dbReference type="EMBL" id="MFC6958090.1"/>
    </source>
</evidence>
<dbReference type="Proteomes" id="UP001596470">
    <property type="component" value="Unassembled WGS sequence"/>
</dbReference>
<organism evidence="2 3">
    <name type="scientific">Glycomyces mayteni</name>
    <dbReference type="NCBI Taxonomy" id="543887"/>
    <lineage>
        <taxon>Bacteria</taxon>
        <taxon>Bacillati</taxon>
        <taxon>Actinomycetota</taxon>
        <taxon>Actinomycetes</taxon>
        <taxon>Glycomycetales</taxon>
        <taxon>Glycomycetaceae</taxon>
        <taxon>Glycomyces</taxon>
    </lineage>
</organism>
<reference evidence="3" key="1">
    <citation type="journal article" date="2019" name="Int. J. Syst. Evol. Microbiol.">
        <title>The Global Catalogue of Microorganisms (GCM) 10K type strain sequencing project: providing services to taxonomists for standard genome sequencing and annotation.</title>
        <authorList>
            <consortium name="The Broad Institute Genomics Platform"/>
            <consortium name="The Broad Institute Genome Sequencing Center for Infectious Disease"/>
            <person name="Wu L."/>
            <person name="Ma J."/>
        </authorList>
    </citation>
    <scope>NUCLEOTIDE SEQUENCE [LARGE SCALE GENOMIC DNA]</scope>
    <source>
        <strain evidence="3">KACC 12634</strain>
    </source>
</reference>
<feature type="compositionally biased region" description="Acidic residues" evidence="1">
    <location>
        <begin position="522"/>
        <end position="532"/>
    </location>
</feature>
<dbReference type="EMBL" id="JBHSYS010000003">
    <property type="protein sequence ID" value="MFC6958090.1"/>
    <property type="molecule type" value="Genomic_DNA"/>
</dbReference>
<evidence type="ECO:0000313" key="3">
    <source>
        <dbReference type="Proteomes" id="UP001596470"/>
    </source>
</evidence>
<evidence type="ECO:0000256" key="1">
    <source>
        <dbReference type="SAM" id="MobiDB-lite"/>
    </source>
</evidence>
<keyword evidence="3" id="KW-1185">Reference proteome</keyword>
<sequence length="553" mass="55585">MTDGGLIEGSAPAGDSGAEYTTVLDAADTGTALVYGDETGAAEADGAGYADYSGYGETAYDETAFYTEPTASSEIAFGDTGTGGRSGCTAGACPHPVEHPAEADWERLVSAVPVEGQLGRFKPRCEGMSYPTEDDFRSAVAAVRPLDPDSFSLQRLRTGWNEEVAAVLADWPGLMRSALAALAAGWAGADFDAFCEQADQAKALVQGVLDDIEDTAAELKHREEALYTLQGGDSGEIPYPAPLVGADGEWTSLVAIHVRPAWWHGDCIRMGCEEAGDALRLGGADPALAAEVRAFLEERAGDAVEGSVAGVALSEARLQAGEEARTAFGARIDAEAAAYAERHAAIDGAIGEKLDGQSEQLAAMRATGADRPCPDTADSSYMDLASPVMEQPAAPVAPQATQDPSPVPPSGDGSVRTEDETASAPSEATADGTVSGGLASGGGGGFGGFGGGPGGGGVVPGGAATVAGGAGFTGTAPGVIGPGAATGPAAAGSGSGPGVGAARTSAASGQAAADARKKGERSEEDEEPEDDDLLFRETGNVWGYVRPGDDPYS</sequence>
<feature type="region of interest" description="Disordered" evidence="1">
    <location>
        <begin position="482"/>
        <end position="553"/>
    </location>
</feature>
<accession>A0ABW2D6S5</accession>
<evidence type="ECO:0008006" key="4">
    <source>
        <dbReference type="Google" id="ProtNLM"/>
    </source>
</evidence>
<protein>
    <recommendedName>
        <fullName evidence="4">WXG100 family type VII secretion target</fullName>
    </recommendedName>
</protein>
<name>A0ABW2D6S5_9ACTN</name>
<feature type="compositionally biased region" description="Low complexity" evidence="1">
    <location>
        <begin position="393"/>
        <end position="414"/>
    </location>
</feature>
<feature type="region of interest" description="Disordered" evidence="1">
    <location>
        <begin position="393"/>
        <end position="439"/>
    </location>
</feature>
<gene>
    <name evidence="2" type="ORF">ACFQS3_12860</name>
</gene>
<feature type="compositionally biased region" description="Low complexity" evidence="1">
    <location>
        <begin position="482"/>
        <end position="492"/>
    </location>
</feature>
<proteinExistence type="predicted"/>
<dbReference type="RefSeq" id="WP_382346246.1">
    <property type="nucleotide sequence ID" value="NZ_JBHMBP010000001.1"/>
</dbReference>
<comment type="caution">
    <text evidence="2">The sequence shown here is derived from an EMBL/GenBank/DDBJ whole genome shotgun (WGS) entry which is preliminary data.</text>
</comment>
<feature type="compositionally biased region" description="Low complexity" evidence="1">
    <location>
        <begin position="500"/>
        <end position="513"/>
    </location>
</feature>